<keyword evidence="1" id="KW-1133">Transmembrane helix</keyword>
<sequence length="126" mass="14253">MKPEHFSRHEQYLHTAKQIESAHRSYLEALRAIEEEKDEAVIYSHVKKANAAIESAFPEKFSPPARPMSIKADDEKKGKHLFLILAVALGIVGVLLFLTLFGPTGDMTKSWNMDDVQKNSIYPKSQ</sequence>
<evidence type="ECO:0000256" key="1">
    <source>
        <dbReference type="SAM" id="Phobius"/>
    </source>
</evidence>
<accession>A0AAU8A118</accession>
<protein>
    <submittedName>
        <fullName evidence="2">Uncharacterized protein</fullName>
    </submittedName>
</protein>
<proteinExistence type="predicted"/>
<reference evidence="2" key="1">
    <citation type="submission" date="2022-06" db="EMBL/GenBank/DDBJ databases">
        <title>New Polynucleobacter species.</title>
        <authorList>
            <person name="Hahn M.W."/>
        </authorList>
    </citation>
    <scope>NUCLEOTIDE SEQUENCE</scope>
    <source>
        <strain evidence="2">UK-FUSCHL-C3</strain>
    </source>
</reference>
<keyword evidence="1" id="KW-0472">Membrane</keyword>
<evidence type="ECO:0000313" key="2">
    <source>
        <dbReference type="EMBL" id="XCC57324.1"/>
    </source>
</evidence>
<organism evidence="2">
    <name type="scientific">Polynucleobacter sp. UK-FUSCHL-C3</name>
    <dbReference type="NCBI Taxonomy" id="2955208"/>
    <lineage>
        <taxon>Bacteria</taxon>
        <taxon>Pseudomonadati</taxon>
        <taxon>Pseudomonadota</taxon>
        <taxon>Betaproteobacteria</taxon>
        <taxon>Burkholderiales</taxon>
        <taxon>Burkholderiaceae</taxon>
        <taxon>Polynucleobacter</taxon>
    </lineage>
</organism>
<keyword evidence="1" id="KW-0812">Transmembrane</keyword>
<feature type="transmembrane region" description="Helical" evidence="1">
    <location>
        <begin position="81"/>
        <end position="101"/>
    </location>
</feature>
<dbReference type="EMBL" id="CP099959">
    <property type="protein sequence ID" value="XCC57324.1"/>
    <property type="molecule type" value="Genomic_DNA"/>
</dbReference>
<dbReference type="AlphaFoldDB" id="A0AAU8A118"/>
<dbReference type="RefSeq" id="WP_353438354.1">
    <property type="nucleotide sequence ID" value="NZ_CP099959.1"/>
</dbReference>
<name>A0AAU8A118_9BURK</name>
<gene>
    <name evidence="2" type="ORF">NKE59_07445</name>
</gene>